<feature type="domain" description="KilA-N DNA-binding" evidence="1">
    <location>
        <begin position="23"/>
        <end position="112"/>
    </location>
</feature>
<dbReference type="AlphaFoldDB" id="A0A077NW34"/>
<evidence type="ECO:0000259" key="2">
    <source>
        <dbReference type="Pfam" id="PF10548"/>
    </source>
</evidence>
<reference evidence="3" key="1">
    <citation type="submission" date="2013-07" db="EMBL/GenBank/DDBJ databases">
        <title>Sub-species coevolution in mutualistic symbiosis.</title>
        <authorList>
            <person name="Murfin K."/>
            <person name="Klassen J."/>
            <person name="Lee M."/>
            <person name="Forst S."/>
            <person name="Stock P."/>
            <person name="Goodrich-Blair H."/>
        </authorList>
    </citation>
    <scope>NUCLEOTIDE SEQUENCE [LARGE SCALE GENOMIC DNA]</scope>
    <source>
        <strain evidence="3">Feltiae Moldova</strain>
    </source>
</reference>
<dbReference type="Proteomes" id="UP000028487">
    <property type="component" value="Unassembled WGS sequence"/>
</dbReference>
<evidence type="ECO:0008006" key="5">
    <source>
        <dbReference type="Google" id="ProtNLM"/>
    </source>
</evidence>
<dbReference type="Pfam" id="PF10543">
    <property type="entry name" value="ORF6N"/>
    <property type="match status" value="1"/>
</dbReference>
<evidence type="ECO:0000313" key="4">
    <source>
        <dbReference type="Proteomes" id="UP000028487"/>
    </source>
</evidence>
<accession>A0A077NW34</accession>
<dbReference type="Pfam" id="PF10548">
    <property type="entry name" value="P22_AR_C"/>
    <property type="match status" value="1"/>
</dbReference>
<protein>
    <recommendedName>
        <fullName evidence="5">KilA-N DNA-binding domain-containing protein</fullName>
    </recommendedName>
</protein>
<dbReference type="EMBL" id="CBSV010000195">
    <property type="protein sequence ID" value="CDH02588.1"/>
    <property type="molecule type" value="Genomic_DNA"/>
</dbReference>
<proteinExistence type="predicted"/>
<gene>
    <name evidence="3" type="ORF">XBFM1_2740029</name>
</gene>
<dbReference type="RefSeq" id="WP_051863155.1">
    <property type="nucleotide sequence ID" value="NZ_CAWLWD010000233.1"/>
</dbReference>
<organism evidence="3 4">
    <name type="scientific">Xenorhabdus bovienii str. feltiae Moldova</name>
    <dbReference type="NCBI Taxonomy" id="1398200"/>
    <lineage>
        <taxon>Bacteria</taxon>
        <taxon>Pseudomonadati</taxon>
        <taxon>Pseudomonadota</taxon>
        <taxon>Gammaproteobacteria</taxon>
        <taxon>Enterobacterales</taxon>
        <taxon>Morganellaceae</taxon>
        <taxon>Xenorhabdus</taxon>
    </lineage>
</organism>
<dbReference type="InterPro" id="IPR018873">
    <property type="entry name" value="KilA-N_DNA-bd_domain"/>
</dbReference>
<name>A0A077NW34_XENBV</name>
<evidence type="ECO:0000313" key="3">
    <source>
        <dbReference type="EMBL" id="CDH02588.1"/>
    </source>
</evidence>
<sequence>MLSIPLNKVTKNANSVQNMTAIMHGGIPVITTELLANVYGTDPIRIQQNHARNSDRFVEGKHFFKLTGSILKEFKNRLSLSESVKSSIQLVGKRARSLILWTERGAARHAKMLDTDQAWNVFEALEDFYFNQKESESVATKTTTQSRTPLRGLVNTIMGKYGLNSKKLFQMVHHEFGVNSINELTNDQLPSAIEYLATKAIEGEFLGKETLPAPEVKQQISDEDLQTLCWGWRFLARSIEHMANVYPVLKSAEHELAPIYCEIPREGAEIEKMVRKILENVTSHIEVTPTQDNNWNILNKLRTPNYH</sequence>
<dbReference type="InterPro" id="IPR018876">
    <property type="entry name" value="Phage_P22_antirepressor_C"/>
</dbReference>
<comment type="caution">
    <text evidence="3">The sequence shown here is derived from an EMBL/GenBank/DDBJ whole genome shotgun (WGS) entry which is preliminary data.</text>
</comment>
<feature type="domain" description="Bacteriophage P22 antirepressor protein C-terminal" evidence="2">
    <location>
        <begin position="217"/>
        <end position="286"/>
    </location>
</feature>
<dbReference type="HOGENOM" id="CLU_046670_14_2_6"/>
<evidence type="ECO:0000259" key="1">
    <source>
        <dbReference type="Pfam" id="PF10543"/>
    </source>
</evidence>